<dbReference type="Pfam" id="PF00295">
    <property type="entry name" value="Glyco_hydro_28"/>
    <property type="match status" value="1"/>
</dbReference>
<proteinExistence type="inferred from homology"/>
<dbReference type="SUPFAM" id="SSF51126">
    <property type="entry name" value="Pectin lyase-like"/>
    <property type="match status" value="1"/>
</dbReference>
<comment type="similarity">
    <text evidence="2 9">Belongs to the glycosyl hydrolase 28 family.</text>
</comment>
<dbReference type="PANTHER" id="PTHR31375">
    <property type="match status" value="1"/>
</dbReference>
<reference evidence="10" key="1">
    <citation type="journal article" date="2014" name="Nat. Genet.">
        <title>The genome of the stress-tolerant wild tomato species Solanum pennellii.</title>
        <authorList>
            <person name="Bolger A."/>
            <person name="Scossa F."/>
            <person name="Bolger M.E."/>
            <person name="Lanz C."/>
            <person name="Maumus F."/>
            <person name="Tohge T."/>
            <person name="Quesneville H."/>
            <person name="Alseekh S."/>
            <person name="Sorensen I."/>
            <person name="Lichtenstein G."/>
            <person name="Fich E.A."/>
            <person name="Conte M."/>
            <person name="Keller H."/>
            <person name="Schneeberger K."/>
            <person name="Schwacke R."/>
            <person name="Ofner I."/>
            <person name="Vrebalov J."/>
            <person name="Xu Y."/>
            <person name="Osorio S."/>
            <person name="Aflitos S.A."/>
            <person name="Schijlen E."/>
            <person name="Jimenez-Gomez J.M."/>
            <person name="Ryngajllo M."/>
            <person name="Kimura S."/>
            <person name="Kumar R."/>
            <person name="Koenig D."/>
            <person name="Headland L.R."/>
            <person name="Maloof J.N."/>
            <person name="Sinha N."/>
            <person name="van Ham R.C."/>
            <person name="Lankhorst R.K."/>
            <person name="Mao L."/>
            <person name="Vogel A."/>
            <person name="Arsova B."/>
            <person name="Panstruga R."/>
            <person name="Fei Z."/>
            <person name="Rose J.K."/>
            <person name="Zamir D."/>
            <person name="Carrari F."/>
            <person name="Giovannoni J.J."/>
            <person name="Weigel D."/>
            <person name="Usadel B."/>
            <person name="Fernie A.R."/>
        </authorList>
    </citation>
    <scope>NUCLEOTIDE SEQUENCE [LARGE SCALE GENOMIC DNA]</scope>
    <source>
        <strain evidence="10">cv. LA0716</strain>
    </source>
</reference>
<keyword evidence="5 9" id="KW-0378">Hydrolase</keyword>
<keyword evidence="4" id="KW-0964">Secreted</keyword>
<dbReference type="InterPro" id="IPR011050">
    <property type="entry name" value="Pectin_lyase_fold/virulence"/>
</dbReference>
<reference evidence="11" key="2">
    <citation type="submission" date="2025-08" db="UniProtKB">
        <authorList>
            <consortium name="RefSeq"/>
        </authorList>
    </citation>
    <scope>IDENTIFICATION</scope>
</reference>
<dbReference type="Gene3D" id="2.160.20.10">
    <property type="entry name" value="Single-stranded right-handed beta-helix, Pectin lyase-like"/>
    <property type="match status" value="1"/>
</dbReference>
<evidence type="ECO:0000256" key="3">
    <source>
        <dbReference type="ARBA" id="ARBA00022512"/>
    </source>
</evidence>
<comment type="subcellular location">
    <subcellularLocation>
        <location evidence="1">Secreted</location>
        <location evidence="1">Cell wall</location>
    </subcellularLocation>
</comment>
<keyword evidence="10" id="KW-1185">Reference proteome</keyword>
<dbReference type="InterPro" id="IPR000743">
    <property type="entry name" value="Glyco_hydro_28"/>
</dbReference>
<dbReference type="PROSITE" id="PS00502">
    <property type="entry name" value="POLYGALACTURONASE"/>
    <property type="match status" value="1"/>
</dbReference>
<dbReference type="InterPro" id="IPR012334">
    <property type="entry name" value="Pectin_lyas_fold"/>
</dbReference>
<keyword evidence="3" id="KW-0134">Cell wall</keyword>
<sequence length="406" mass="44560">MVTLAYGIFGLCFLVFFSIANAKYYHSPLKYFNVKDYGAVDDDKRDNSETFLLQAFLRAWYDGCRWGGRSVIYIPYGTYKLREVSFEGPCNGMMIFVIKGVLKAPTHISLFSTNTWIGFRYIDRLVVKGGGYLDGQGAVAWPYNDCSINPKCMPLPVTMRFDFVTNSRIHHLRSINSKNSHINLFACENVNISFVRLTAPDESPNTDGIHIGLSTNIKISRTVIQTGDDCIAMVTGSKNIDISNVTCGPGHGISIGSLGRTPGEVVTGINVRNCTFIGSQNGARIKTWAPSLSSVASNIFFGDIYMENVHNPILIDQQYCPTPSCSDQLGQDNSKVQISNVTFSNIWGTSSSKVAVTLKCSKLVPCKNVQLDNINLKYHGRGGPATSSCLNVIGDSYGRQSPPSCL</sequence>
<evidence type="ECO:0000256" key="5">
    <source>
        <dbReference type="ARBA" id="ARBA00022801"/>
    </source>
</evidence>
<evidence type="ECO:0000313" key="11">
    <source>
        <dbReference type="RefSeq" id="XP_027774352.1"/>
    </source>
</evidence>
<dbReference type="RefSeq" id="XP_027774352.1">
    <property type="nucleotide sequence ID" value="XM_027918551.1"/>
</dbReference>
<accession>A0ABM1VF34</accession>
<gene>
    <name evidence="11" type="primary">LOC107025284</name>
</gene>
<dbReference type="InterPro" id="IPR006626">
    <property type="entry name" value="PbH1"/>
</dbReference>
<protein>
    <submittedName>
        <fullName evidence="11">Exopolygalacturonase-like</fullName>
    </submittedName>
</protein>
<evidence type="ECO:0000256" key="6">
    <source>
        <dbReference type="ARBA" id="ARBA00023295"/>
    </source>
</evidence>
<name>A0ABM1VF34_SOLPN</name>
<dbReference type="SMART" id="SM00710">
    <property type="entry name" value="PbH1"/>
    <property type="match status" value="6"/>
</dbReference>
<keyword evidence="6 9" id="KW-0326">Glycosidase</keyword>
<evidence type="ECO:0000256" key="8">
    <source>
        <dbReference type="PROSITE-ProRule" id="PRU10052"/>
    </source>
</evidence>
<evidence type="ECO:0000256" key="4">
    <source>
        <dbReference type="ARBA" id="ARBA00022525"/>
    </source>
</evidence>
<evidence type="ECO:0000256" key="7">
    <source>
        <dbReference type="ARBA" id="ARBA00023316"/>
    </source>
</evidence>
<dbReference type="Proteomes" id="UP000694930">
    <property type="component" value="Chromosome 7"/>
</dbReference>
<keyword evidence="7" id="KW-0961">Cell wall biogenesis/degradation</keyword>
<organism evidence="10 11">
    <name type="scientific">Solanum pennellii</name>
    <name type="common">Tomato</name>
    <name type="synonym">Lycopersicon pennellii</name>
    <dbReference type="NCBI Taxonomy" id="28526"/>
    <lineage>
        <taxon>Eukaryota</taxon>
        <taxon>Viridiplantae</taxon>
        <taxon>Streptophyta</taxon>
        <taxon>Embryophyta</taxon>
        <taxon>Tracheophyta</taxon>
        <taxon>Spermatophyta</taxon>
        <taxon>Magnoliopsida</taxon>
        <taxon>eudicotyledons</taxon>
        <taxon>Gunneridae</taxon>
        <taxon>Pentapetalae</taxon>
        <taxon>asterids</taxon>
        <taxon>lamiids</taxon>
        <taxon>Solanales</taxon>
        <taxon>Solanaceae</taxon>
        <taxon>Solanoideae</taxon>
        <taxon>Solaneae</taxon>
        <taxon>Solanum</taxon>
        <taxon>Solanum subgen. Lycopersicon</taxon>
    </lineage>
</organism>
<evidence type="ECO:0000313" key="10">
    <source>
        <dbReference type="Proteomes" id="UP000694930"/>
    </source>
</evidence>
<evidence type="ECO:0000256" key="1">
    <source>
        <dbReference type="ARBA" id="ARBA00004191"/>
    </source>
</evidence>
<feature type="active site" evidence="8">
    <location>
        <position position="251"/>
    </location>
</feature>
<evidence type="ECO:0000256" key="2">
    <source>
        <dbReference type="ARBA" id="ARBA00008834"/>
    </source>
</evidence>
<dbReference type="GeneID" id="107025284"/>
<evidence type="ECO:0000256" key="9">
    <source>
        <dbReference type="RuleBase" id="RU361169"/>
    </source>
</evidence>